<sequence>MSVQLERNIHIDYGDPATTGGISIFEPEFDQKYVYAGDDLGCRYTSERAFFRVWAPTSSEVLLILYRSWNGKSEQMIPMHEDVHGTWTLSVQRDLKGYLYTYLVRIGEQWNEAVDPYARAVGLNGDRGAIVDMQSTNPERWNEDKPVFQKPTDAIIYELHIRDLSIHPESGMEHKGKFKAFTEIGTTGPQGIKTGIDHVVDLGVTHVQLLPIFDYSTLSVDEARLDQPQFNWGYDPKNYNVPEGSYSSDPYTPETRIRELKELIQSLHDRGLRVIMDVVYNHVYDGFVVNFTKLVPGYYLRYQSNGTFSNGSGCGNDVASERPMMSKFIVDSILYWVHEYHMDGFRFDLMGLLDVGTMQEIRRRLDEIDPTILTIGEGWIMETELPYHLRANQLQSNQLSGFGFFNDVMRDALRGSLFNPRDRGFISGGDYREQGIRQGVVACVPYSWDISGFATEPSQTVNYTECHDNHTLWDKITLSVDWEQGGTRRQMHRLATSIVLTSQGIAFLHAGQEFYRTKIGFENSYNMPDEVNRLDWERCAEHADDVRNYRELIALRRNHPAFRLGTADEIRRHLHFEECLPGTVAYTLRDHAGGEENKHLYVMYSHRRDHFTLTLPQLGEWNMLYSNTEFQRLDHDKLAVEGIGMVVLCVK</sequence>
<protein>
    <submittedName>
        <fullName evidence="3">Pullulanase</fullName>
        <ecNumber evidence="3">3.2.1.41</ecNumber>
    </submittedName>
</protein>
<evidence type="ECO:0000313" key="4">
    <source>
        <dbReference type="Proteomes" id="UP001519288"/>
    </source>
</evidence>
<dbReference type="InterPro" id="IPR006047">
    <property type="entry name" value="GH13_cat_dom"/>
</dbReference>
<dbReference type="Pfam" id="PF00128">
    <property type="entry name" value="Alpha-amylase"/>
    <property type="match status" value="1"/>
</dbReference>
<dbReference type="Gene3D" id="2.60.40.10">
    <property type="entry name" value="Immunoglobulins"/>
    <property type="match status" value="1"/>
</dbReference>
<keyword evidence="3" id="KW-0378">Hydrolase</keyword>
<dbReference type="EMBL" id="JAGGLD010000003">
    <property type="protein sequence ID" value="MBP2000902.1"/>
    <property type="molecule type" value="Genomic_DNA"/>
</dbReference>
<dbReference type="Pfam" id="PF02922">
    <property type="entry name" value="CBM_48"/>
    <property type="match status" value="1"/>
</dbReference>
<gene>
    <name evidence="3" type="ORF">J2Z69_001945</name>
</gene>
<organism evidence="3 4">
    <name type="scientific">Paenibacillus shirakamiensis</name>
    <dbReference type="NCBI Taxonomy" id="1265935"/>
    <lineage>
        <taxon>Bacteria</taxon>
        <taxon>Bacillati</taxon>
        <taxon>Bacillota</taxon>
        <taxon>Bacilli</taxon>
        <taxon>Bacillales</taxon>
        <taxon>Paenibacillaceae</taxon>
        <taxon>Paenibacillus</taxon>
    </lineage>
</organism>
<dbReference type="InterPro" id="IPR013783">
    <property type="entry name" value="Ig-like_fold"/>
</dbReference>
<dbReference type="CDD" id="cd11341">
    <property type="entry name" value="AmyAc_Pullulanase_LD-like"/>
    <property type="match status" value="1"/>
</dbReference>
<dbReference type="InterPro" id="IPR011840">
    <property type="entry name" value="PulA_typeI"/>
</dbReference>
<keyword evidence="4" id="KW-1185">Reference proteome</keyword>
<dbReference type="SUPFAM" id="SSF51445">
    <property type="entry name" value="(Trans)glycosidases"/>
    <property type="match status" value="1"/>
</dbReference>
<dbReference type="InterPro" id="IPR014756">
    <property type="entry name" value="Ig_E-set"/>
</dbReference>
<feature type="domain" description="Glycosyl hydrolase family 13 catalytic" evidence="2">
    <location>
        <begin position="165"/>
        <end position="556"/>
    </location>
</feature>
<dbReference type="Pfam" id="PF21653">
    <property type="entry name" value="pulA_all-beta"/>
    <property type="match status" value="1"/>
</dbReference>
<comment type="similarity">
    <text evidence="1">Belongs to the glycosyl hydrolase 13 family.</text>
</comment>
<dbReference type="Gene3D" id="3.20.20.80">
    <property type="entry name" value="Glycosidases"/>
    <property type="match status" value="1"/>
</dbReference>
<dbReference type="EC" id="3.2.1.41" evidence="3"/>
<dbReference type="SUPFAM" id="SSF81296">
    <property type="entry name" value="E set domains"/>
    <property type="match status" value="1"/>
</dbReference>
<dbReference type="CDD" id="cd02860">
    <property type="entry name" value="E_set_Pullulanase"/>
    <property type="match status" value="1"/>
</dbReference>
<dbReference type="PANTHER" id="PTHR43002">
    <property type="entry name" value="GLYCOGEN DEBRANCHING ENZYME"/>
    <property type="match status" value="1"/>
</dbReference>
<dbReference type="Proteomes" id="UP001519288">
    <property type="component" value="Unassembled WGS sequence"/>
</dbReference>
<evidence type="ECO:0000313" key="3">
    <source>
        <dbReference type="EMBL" id="MBP2000902.1"/>
    </source>
</evidence>
<proteinExistence type="inferred from homology"/>
<dbReference type="InterPro" id="IPR004193">
    <property type="entry name" value="Glyco_hydro_13_N"/>
</dbReference>
<name>A0ABS4JGQ9_9BACL</name>
<keyword evidence="3" id="KW-0326">Glycosidase</keyword>
<dbReference type="InterPro" id="IPR013780">
    <property type="entry name" value="Glyco_hydro_b"/>
</dbReference>
<dbReference type="InterPro" id="IPR049117">
    <property type="entry name" value="pulA_all-beta"/>
</dbReference>
<dbReference type="NCBIfam" id="TIGR02104">
    <property type="entry name" value="pulA_typeI"/>
    <property type="match status" value="1"/>
</dbReference>
<dbReference type="Gene3D" id="2.60.40.1180">
    <property type="entry name" value="Golgi alpha-mannosidase II"/>
    <property type="match status" value="1"/>
</dbReference>
<evidence type="ECO:0000256" key="1">
    <source>
        <dbReference type="ARBA" id="ARBA00008061"/>
    </source>
</evidence>
<dbReference type="GO" id="GO:0051060">
    <property type="term" value="F:pullulanase activity"/>
    <property type="evidence" value="ECO:0007669"/>
    <property type="project" value="UniProtKB-EC"/>
</dbReference>
<dbReference type="SMART" id="SM00642">
    <property type="entry name" value="Aamy"/>
    <property type="match status" value="1"/>
</dbReference>
<reference evidence="3 4" key="1">
    <citation type="submission" date="2021-03" db="EMBL/GenBank/DDBJ databases">
        <title>Genomic Encyclopedia of Type Strains, Phase IV (KMG-IV): sequencing the most valuable type-strain genomes for metagenomic binning, comparative biology and taxonomic classification.</title>
        <authorList>
            <person name="Goeker M."/>
        </authorList>
    </citation>
    <scope>NUCLEOTIDE SEQUENCE [LARGE SCALE GENOMIC DNA]</scope>
    <source>
        <strain evidence="3 4">DSM 26806</strain>
    </source>
</reference>
<comment type="caution">
    <text evidence="3">The sequence shown here is derived from an EMBL/GenBank/DDBJ whole genome shotgun (WGS) entry which is preliminary data.</text>
</comment>
<dbReference type="InterPro" id="IPR017853">
    <property type="entry name" value="GH"/>
</dbReference>
<evidence type="ECO:0000259" key="2">
    <source>
        <dbReference type="SMART" id="SM00642"/>
    </source>
</evidence>
<accession>A0ABS4JGQ9</accession>